<organism evidence="1 2">
    <name type="scientific">Pararge aegeria aegeria</name>
    <dbReference type="NCBI Taxonomy" id="348720"/>
    <lineage>
        <taxon>Eukaryota</taxon>
        <taxon>Metazoa</taxon>
        <taxon>Ecdysozoa</taxon>
        <taxon>Arthropoda</taxon>
        <taxon>Hexapoda</taxon>
        <taxon>Insecta</taxon>
        <taxon>Pterygota</taxon>
        <taxon>Neoptera</taxon>
        <taxon>Endopterygota</taxon>
        <taxon>Lepidoptera</taxon>
        <taxon>Glossata</taxon>
        <taxon>Ditrysia</taxon>
        <taxon>Papilionoidea</taxon>
        <taxon>Nymphalidae</taxon>
        <taxon>Satyrinae</taxon>
        <taxon>Satyrini</taxon>
        <taxon>Parargina</taxon>
        <taxon>Pararge</taxon>
    </lineage>
</organism>
<name>A0A8S4R1U3_9NEOP</name>
<keyword evidence="2" id="KW-1185">Reference proteome</keyword>
<evidence type="ECO:0000313" key="1">
    <source>
        <dbReference type="EMBL" id="CAH2229735.1"/>
    </source>
</evidence>
<accession>A0A8S4R1U3</accession>
<proteinExistence type="predicted"/>
<dbReference type="EMBL" id="CAKXAJ010024745">
    <property type="protein sequence ID" value="CAH2229735.1"/>
    <property type="molecule type" value="Genomic_DNA"/>
</dbReference>
<dbReference type="AlphaFoldDB" id="A0A8S4R1U3"/>
<comment type="caution">
    <text evidence="1">The sequence shown here is derived from an EMBL/GenBank/DDBJ whole genome shotgun (WGS) entry which is preliminary data.</text>
</comment>
<gene>
    <name evidence="1" type="primary">jg4501</name>
    <name evidence="1" type="ORF">PAEG_LOCUS9125</name>
</gene>
<evidence type="ECO:0000313" key="2">
    <source>
        <dbReference type="Proteomes" id="UP000838756"/>
    </source>
</evidence>
<reference evidence="1" key="1">
    <citation type="submission" date="2022-03" db="EMBL/GenBank/DDBJ databases">
        <authorList>
            <person name="Lindestad O."/>
        </authorList>
    </citation>
    <scope>NUCLEOTIDE SEQUENCE</scope>
</reference>
<sequence>MESRRLYSVDDINFLRSGLTLAPYPRSCIFNWILTTIMFRILCPEDDVEIHGGLYNGHRTTTDLLCQGFGDNF</sequence>
<protein>
    <submittedName>
        <fullName evidence="1">Jg4501 protein</fullName>
    </submittedName>
</protein>
<dbReference type="Proteomes" id="UP000838756">
    <property type="component" value="Unassembled WGS sequence"/>
</dbReference>